<keyword evidence="3" id="KW-1185">Reference proteome</keyword>
<organism evidence="2 3">
    <name type="scientific">Marasmius oreades</name>
    <name type="common">fairy-ring Marasmius</name>
    <dbReference type="NCBI Taxonomy" id="181124"/>
    <lineage>
        <taxon>Eukaryota</taxon>
        <taxon>Fungi</taxon>
        <taxon>Dikarya</taxon>
        <taxon>Basidiomycota</taxon>
        <taxon>Agaricomycotina</taxon>
        <taxon>Agaricomycetes</taxon>
        <taxon>Agaricomycetidae</taxon>
        <taxon>Agaricales</taxon>
        <taxon>Marasmiineae</taxon>
        <taxon>Marasmiaceae</taxon>
        <taxon>Marasmius</taxon>
    </lineage>
</organism>
<evidence type="ECO:0000313" key="3">
    <source>
        <dbReference type="Proteomes" id="UP001049176"/>
    </source>
</evidence>
<protein>
    <submittedName>
        <fullName evidence="2">Uncharacterized protein</fullName>
    </submittedName>
</protein>
<proteinExistence type="predicted"/>
<evidence type="ECO:0000256" key="1">
    <source>
        <dbReference type="SAM" id="MobiDB-lite"/>
    </source>
</evidence>
<dbReference type="OrthoDB" id="2953723at2759"/>
<dbReference type="RefSeq" id="XP_043002508.1">
    <property type="nucleotide sequence ID" value="XM_043160551.1"/>
</dbReference>
<sequence>MVATASFSALCLGLPPSPENAPATINIDRTCALFALEVAGNRVAITSECSRRRVEEEPGDEIPRLHRILNLPFTPRANRVSTTSISSNDLFISTNSSASSTSEDDKENEAPRLTEAASTTLSQNRMKQTSTLQPPVSSFQANHASGVKQSSLPIGNKNWGLTLNRKPSFTTGMPHATFLSKERRLPLRDLVPSALSAKQKVIKRPAPKPRVPQFTNPFSGNVPIPVPAASYTFSNASANSNDVANRTASWRRGNPIPSPIPFHSSDMGLASFVAVTYPDEIVELHRRRIYPSSTEPESNWCVGETIEYVRRRDLYPYDVVKPVVKTSTIEVGSPRPVRVNRYHDTQKWLQRLARELAAD</sequence>
<feature type="compositionally biased region" description="Polar residues" evidence="1">
    <location>
        <begin position="116"/>
        <end position="151"/>
    </location>
</feature>
<dbReference type="AlphaFoldDB" id="A0A9P7RM71"/>
<name>A0A9P7RM71_9AGAR</name>
<dbReference type="GeneID" id="66072634"/>
<evidence type="ECO:0000313" key="2">
    <source>
        <dbReference type="EMBL" id="KAG7086037.1"/>
    </source>
</evidence>
<feature type="region of interest" description="Disordered" evidence="1">
    <location>
        <begin position="91"/>
        <end position="151"/>
    </location>
</feature>
<gene>
    <name evidence="2" type="ORF">E1B28_003558</name>
</gene>
<dbReference type="Proteomes" id="UP001049176">
    <property type="component" value="Chromosome 11"/>
</dbReference>
<accession>A0A9P7RM71</accession>
<dbReference type="KEGG" id="more:E1B28_003558"/>
<reference evidence="2" key="1">
    <citation type="journal article" date="2021" name="Genome Biol. Evol.">
        <title>The assembled and annotated genome of the fairy-ring fungus Marasmius oreades.</title>
        <authorList>
            <person name="Hiltunen M."/>
            <person name="Ament-Velasquez S.L."/>
            <person name="Johannesson H."/>
        </authorList>
    </citation>
    <scope>NUCLEOTIDE SEQUENCE</scope>
    <source>
        <strain evidence="2">03SP1</strain>
    </source>
</reference>
<comment type="caution">
    <text evidence="2">The sequence shown here is derived from an EMBL/GenBank/DDBJ whole genome shotgun (WGS) entry which is preliminary data.</text>
</comment>
<dbReference type="EMBL" id="CM032191">
    <property type="protein sequence ID" value="KAG7086037.1"/>
    <property type="molecule type" value="Genomic_DNA"/>
</dbReference>